<evidence type="ECO:0000313" key="3">
    <source>
        <dbReference type="Proteomes" id="UP000008710"/>
    </source>
</evidence>
<dbReference type="Proteomes" id="UP000008710">
    <property type="component" value="Plasmid pRHL3"/>
</dbReference>
<name>Q0RVJ6_RHOJR</name>
<protein>
    <submittedName>
        <fullName evidence="2">Uncharacterized protein</fullName>
    </submittedName>
</protein>
<reference evidence="3" key="1">
    <citation type="journal article" date="2006" name="Proc. Natl. Acad. Sci. U.S.A.">
        <title>The complete genome of Rhodococcus sp. RHA1 provides insights into a catabolic powerhouse.</title>
        <authorList>
            <person name="McLeod M.P."/>
            <person name="Warren R.L."/>
            <person name="Hsiao W.W.L."/>
            <person name="Araki N."/>
            <person name="Myhre M."/>
            <person name="Fernandes C."/>
            <person name="Miyazawa D."/>
            <person name="Wong W."/>
            <person name="Lillquist A.L."/>
            <person name="Wang D."/>
            <person name="Dosanjh M."/>
            <person name="Hara H."/>
            <person name="Petrescu A."/>
            <person name="Morin R.D."/>
            <person name="Yang G."/>
            <person name="Stott J.M."/>
            <person name="Schein J.E."/>
            <person name="Shin H."/>
            <person name="Smailus D."/>
            <person name="Siddiqui A.S."/>
            <person name="Marra M.A."/>
            <person name="Jones S.J.M."/>
            <person name="Holt R."/>
            <person name="Brinkman F.S.L."/>
            <person name="Miyauchi K."/>
            <person name="Fukuda M."/>
            <person name="Davies J.E."/>
            <person name="Mohn W.W."/>
            <person name="Eltis L.D."/>
        </authorList>
    </citation>
    <scope>NUCLEOTIDE SEQUENCE [LARGE SCALE GENOMIC DNA]</scope>
    <source>
        <strain evidence="3">RHA1</strain>
    </source>
</reference>
<dbReference type="EMBL" id="CP000434">
    <property type="protein sequence ID" value="ABH00690.1"/>
    <property type="molecule type" value="Genomic_DNA"/>
</dbReference>
<evidence type="ECO:0000256" key="1">
    <source>
        <dbReference type="SAM" id="MobiDB-lite"/>
    </source>
</evidence>
<gene>
    <name evidence="2" type="ordered locus">RHA1_ro11043</name>
</gene>
<dbReference type="AlphaFoldDB" id="Q0RVJ6"/>
<feature type="region of interest" description="Disordered" evidence="1">
    <location>
        <begin position="108"/>
        <end position="128"/>
    </location>
</feature>
<accession>Q0RVJ6</accession>
<feature type="compositionally biased region" description="Basic residues" evidence="1">
    <location>
        <begin position="72"/>
        <end position="81"/>
    </location>
</feature>
<dbReference type="HOGENOM" id="CLU_1957851_0_0_11"/>
<geneLocation type="plasmid" evidence="2 3">
    <name>pRHL3</name>
</geneLocation>
<keyword evidence="2" id="KW-0614">Plasmid</keyword>
<feature type="region of interest" description="Disordered" evidence="1">
    <location>
        <begin position="70"/>
        <end position="89"/>
    </location>
</feature>
<proteinExistence type="predicted"/>
<dbReference type="KEGG" id="rha:RHA1_ro11043"/>
<organism evidence="2 3">
    <name type="scientific">Rhodococcus jostii (strain RHA1)</name>
    <dbReference type="NCBI Taxonomy" id="101510"/>
    <lineage>
        <taxon>Bacteria</taxon>
        <taxon>Bacillati</taxon>
        <taxon>Actinomycetota</taxon>
        <taxon>Actinomycetes</taxon>
        <taxon>Mycobacteriales</taxon>
        <taxon>Nocardiaceae</taxon>
        <taxon>Rhodococcus</taxon>
    </lineage>
</organism>
<evidence type="ECO:0000313" key="2">
    <source>
        <dbReference type="EMBL" id="ABH00690.1"/>
    </source>
</evidence>
<sequence>MRIDRGQGRDRVDDLGVTLAVAARRMVQAGCSTWTACGNRSSTRSARHRGTEPFSLDIEYMAVHSPIAVNAGHRRGHRDRQHRPDRVPHTPRLAWIMHCGGHLGHRGVMEVPPSPWPDVDTSGGHGRR</sequence>